<feature type="transmembrane region" description="Helical" evidence="2">
    <location>
        <begin position="144"/>
        <end position="162"/>
    </location>
</feature>
<feature type="transmembrane region" description="Helical" evidence="2">
    <location>
        <begin position="97"/>
        <end position="123"/>
    </location>
</feature>
<keyword evidence="2" id="KW-0812">Transmembrane</keyword>
<dbReference type="KEGG" id="rpm:RSPPHO_02834"/>
<feature type="transmembrane region" description="Helical" evidence="2">
    <location>
        <begin position="337"/>
        <end position="359"/>
    </location>
</feature>
<keyword evidence="4" id="KW-1185">Reference proteome</keyword>
<accession>H6SPD5</accession>
<dbReference type="HOGENOM" id="CLU_711484_0_0_5"/>
<proteinExistence type="predicted"/>
<dbReference type="AlphaFoldDB" id="H6SPD5"/>
<feature type="compositionally biased region" description="Low complexity" evidence="1">
    <location>
        <begin position="360"/>
        <end position="388"/>
    </location>
</feature>
<sequence length="388" mass="40330">MFPLCWPGCARGSLRRGPCITPCKPIVWHMPTTAPPRGPHGFWWGLMTEPSALDHVKLVGKTVAAVLGGLGVMAYLVRLLQYRLHGLPFDGEVSVETYLLAVGLLLTIGQSAVLVVGPLLAVAWGGRLVRARIFPGGATGGRRFLAWLTLGAVVLLTLLLPAGQIGSTPPIWGAASAPAVASLLVREDGAWLVVSGLAVGGLGLALVPLGRLLLQARLRIPSWPRVVACAALATVALSFFLPIIAATLPAPGGTLPRGSVHLRAPADGWVAGYLLPLSGQDLLVLPASPDVQEVEILPRENIGRIVFFAGGGKSMNDLMKERWKGEKKPLRIGGMPFGGWGALSAVVLTLGFVFAGGSAGRRAPGAPRRGGSAALGAGVLPPGERGRE</sequence>
<evidence type="ECO:0000313" key="3">
    <source>
        <dbReference type="EMBL" id="CCG09460.1"/>
    </source>
</evidence>
<keyword evidence="2" id="KW-1133">Transmembrane helix</keyword>
<dbReference type="STRING" id="1150469.RSPPHO_02834"/>
<keyword evidence="2" id="KW-0472">Membrane</keyword>
<dbReference type="PATRIC" id="fig|1150469.3.peg.3205"/>
<organism evidence="3 4">
    <name type="scientific">Pararhodospirillum photometricum DSM 122</name>
    <dbReference type="NCBI Taxonomy" id="1150469"/>
    <lineage>
        <taxon>Bacteria</taxon>
        <taxon>Pseudomonadati</taxon>
        <taxon>Pseudomonadota</taxon>
        <taxon>Alphaproteobacteria</taxon>
        <taxon>Rhodospirillales</taxon>
        <taxon>Rhodospirillaceae</taxon>
        <taxon>Pararhodospirillum</taxon>
    </lineage>
</organism>
<feature type="transmembrane region" description="Helical" evidence="2">
    <location>
        <begin position="190"/>
        <end position="214"/>
    </location>
</feature>
<gene>
    <name evidence="3" type="ORF">RSPPHO_02834</name>
</gene>
<dbReference type="EMBL" id="HE663493">
    <property type="protein sequence ID" value="CCG09460.1"/>
    <property type="molecule type" value="Genomic_DNA"/>
</dbReference>
<evidence type="ECO:0000256" key="2">
    <source>
        <dbReference type="SAM" id="Phobius"/>
    </source>
</evidence>
<feature type="transmembrane region" description="Helical" evidence="2">
    <location>
        <begin position="226"/>
        <end position="248"/>
    </location>
</feature>
<evidence type="ECO:0000256" key="1">
    <source>
        <dbReference type="SAM" id="MobiDB-lite"/>
    </source>
</evidence>
<feature type="region of interest" description="Disordered" evidence="1">
    <location>
        <begin position="359"/>
        <end position="388"/>
    </location>
</feature>
<reference evidence="3 4" key="1">
    <citation type="submission" date="2012-02" db="EMBL/GenBank/DDBJ databases">
        <title>Shotgun genome sequence of Phaeospirillum photometricum DSM 122.</title>
        <authorList>
            <person name="Duquesne K."/>
            <person name="Sturgis J."/>
        </authorList>
    </citation>
    <scope>NUCLEOTIDE SEQUENCE [LARGE SCALE GENOMIC DNA]</scope>
    <source>
        <strain evidence="4">DSM122</strain>
    </source>
</reference>
<protein>
    <submittedName>
        <fullName evidence="3">Uncharacterized protein</fullName>
    </submittedName>
</protein>
<feature type="transmembrane region" description="Helical" evidence="2">
    <location>
        <begin position="58"/>
        <end position="77"/>
    </location>
</feature>
<dbReference type="Proteomes" id="UP000033220">
    <property type="component" value="Chromosome DSM 122"/>
</dbReference>
<evidence type="ECO:0000313" key="4">
    <source>
        <dbReference type="Proteomes" id="UP000033220"/>
    </source>
</evidence>
<name>H6SPD5_PARPM</name>